<dbReference type="InterPro" id="IPR030395">
    <property type="entry name" value="GP_PDE_dom"/>
</dbReference>
<feature type="transmembrane region" description="Helical" evidence="1">
    <location>
        <begin position="61"/>
        <end position="85"/>
    </location>
</feature>
<evidence type="ECO:0000313" key="3">
    <source>
        <dbReference type="EMBL" id="VWL85006.1"/>
    </source>
</evidence>
<evidence type="ECO:0000256" key="1">
    <source>
        <dbReference type="SAM" id="Phobius"/>
    </source>
</evidence>
<dbReference type="AlphaFoldDB" id="A0A6I8M508"/>
<feature type="transmembrane region" description="Helical" evidence="1">
    <location>
        <begin position="21"/>
        <end position="41"/>
    </location>
</feature>
<dbReference type="SUPFAM" id="SSF51695">
    <property type="entry name" value="PLC-like phosphodiesterases"/>
    <property type="match status" value="1"/>
</dbReference>
<feature type="transmembrane region" description="Helical" evidence="1">
    <location>
        <begin position="120"/>
        <end position="141"/>
    </location>
</feature>
<name>A0A6I8M508_9FUSO</name>
<feature type="transmembrane region" description="Helical" evidence="1">
    <location>
        <begin position="330"/>
        <end position="348"/>
    </location>
</feature>
<dbReference type="PANTHER" id="PTHR46211:SF8">
    <property type="entry name" value="PHOSPHODIESTERASE"/>
    <property type="match status" value="1"/>
</dbReference>
<keyword evidence="3" id="KW-0378">Hydrolase</keyword>
<evidence type="ECO:0000313" key="4">
    <source>
        <dbReference type="Proteomes" id="UP000419017"/>
    </source>
</evidence>
<feature type="transmembrane region" description="Helical" evidence="1">
    <location>
        <begin position="161"/>
        <end position="194"/>
    </location>
</feature>
<sequence length="610" mass="69507">MDSMKENIWSKKGKIIWLYTKYLIITKLITATLLLPSFSFITSKLVHLSGRTNLTSGNYKGFILSIYGLPLIVIGVLLLAVILAIDINTFIITSALIEEGKLNIKLKSVLIEAIKSVKHFFSPVGMIMVLFVAFAMPLIGLEIKLGPLEEFKIPNFITSVIFGNTLYLSIYIISLLLLFIIAITYSLTIHFILIDGQDIKKALKSSRLFMKKYWKTFIKDYIIKIIKLTIKSGIAILVFVLIAYIFDIVFSRFYTNDNVSFIMLLLALSEIIGYIAFLAVPLAISHLTELFYEYHKKEGKILKLKLVPEEELIVNEKCSKNISMKTKAEIFLLLCAIFTFNWVAASLTEKYFDQIFKINKSIQIVAHRAGGDLEAENTVEGVKEAIKENASFVEIDVQRTKDGKYVINHDATFNRTAGVDKTPMEMTFNEIKELEVENAFDLTKPNRKVASFEEILDAAKGKIGVFVELKEKSADYKMVDDVVKIIKEKNMLDECVILSLDYDLIEYTHDNYPEIKTGFLYFFSTGDLKDLKADYLIMEEGEASHSRVSEIHEANKKAIVWTVNTEESIDRFIKSNVDGIITDHVLLLNKAKEEVKKRTHLEIIIDSFRE</sequence>
<protein>
    <submittedName>
        <fullName evidence="3">Glycerophosphodiester phosphodiesterase</fullName>
        <ecNumber evidence="3">3.1.4.46</ecNumber>
    </submittedName>
</protein>
<evidence type="ECO:0000259" key="2">
    <source>
        <dbReference type="PROSITE" id="PS51704"/>
    </source>
</evidence>
<feature type="transmembrane region" description="Helical" evidence="1">
    <location>
        <begin position="234"/>
        <end position="255"/>
    </location>
</feature>
<accession>A0A6I8M508</accession>
<reference evidence="3 4" key="1">
    <citation type="submission" date="2019-10" db="EMBL/GenBank/DDBJ databases">
        <authorList>
            <person name="Blom J."/>
        </authorList>
    </citation>
    <scope>NUCLEOTIDE SEQUENCE [LARGE SCALE GENOMIC DNA]</scope>
    <source>
        <strain evidence="3 4">ES3154-GLU</strain>
    </source>
</reference>
<gene>
    <name evidence="3" type="ORF">OMES3154_00278</name>
</gene>
<dbReference type="Pfam" id="PF03009">
    <property type="entry name" value="GDPD"/>
    <property type="match status" value="1"/>
</dbReference>
<dbReference type="EC" id="3.1.4.46" evidence="3"/>
<keyword evidence="1" id="KW-1133">Transmembrane helix</keyword>
<dbReference type="RefSeq" id="WP_156683042.1">
    <property type="nucleotide sequence ID" value="NZ_CABWIB010000001.1"/>
</dbReference>
<feature type="domain" description="GP-PDE" evidence="2">
    <location>
        <begin position="362"/>
        <end position="592"/>
    </location>
</feature>
<feature type="transmembrane region" description="Helical" evidence="1">
    <location>
        <begin position="261"/>
        <end position="284"/>
    </location>
</feature>
<dbReference type="EMBL" id="CABWIB010000001">
    <property type="protein sequence ID" value="VWL85006.1"/>
    <property type="molecule type" value="Genomic_DNA"/>
</dbReference>
<dbReference type="PROSITE" id="PS51704">
    <property type="entry name" value="GP_PDE"/>
    <property type="match status" value="1"/>
</dbReference>
<dbReference type="Pfam" id="PF10110">
    <property type="entry name" value="GPDPase_memb"/>
    <property type="match status" value="1"/>
</dbReference>
<dbReference type="InterPro" id="IPR018476">
    <property type="entry name" value="GlyceroP-diester-Pdiesterase_M"/>
</dbReference>
<keyword evidence="1" id="KW-0812">Transmembrane</keyword>
<dbReference type="InterPro" id="IPR017946">
    <property type="entry name" value="PLC-like_Pdiesterase_TIM-brl"/>
</dbReference>
<dbReference type="Gene3D" id="3.20.20.190">
    <property type="entry name" value="Phosphatidylinositol (PI) phosphodiesterase"/>
    <property type="match status" value="1"/>
</dbReference>
<dbReference type="PANTHER" id="PTHR46211">
    <property type="entry name" value="GLYCEROPHOSPHORYL DIESTER PHOSPHODIESTERASE"/>
    <property type="match status" value="1"/>
</dbReference>
<dbReference type="GO" id="GO:0008889">
    <property type="term" value="F:glycerophosphodiester phosphodiesterase activity"/>
    <property type="evidence" value="ECO:0007669"/>
    <property type="project" value="UniProtKB-EC"/>
</dbReference>
<keyword evidence="1" id="KW-0472">Membrane</keyword>
<dbReference type="GO" id="GO:0006629">
    <property type="term" value="P:lipid metabolic process"/>
    <property type="evidence" value="ECO:0007669"/>
    <property type="project" value="InterPro"/>
</dbReference>
<dbReference type="Proteomes" id="UP000419017">
    <property type="component" value="Unassembled WGS sequence"/>
</dbReference>
<dbReference type="PROSITE" id="PS50007">
    <property type="entry name" value="PIPLC_X_DOMAIN"/>
    <property type="match status" value="1"/>
</dbReference>
<keyword evidence="4" id="KW-1185">Reference proteome</keyword>
<proteinExistence type="predicted"/>
<organism evidence="3 4">
    <name type="scientific">Oceanivirga miroungae</name>
    <dbReference type="NCBI Taxonomy" id="1130046"/>
    <lineage>
        <taxon>Bacteria</taxon>
        <taxon>Fusobacteriati</taxon>
        <taxon>Fusobacteriota</taxon>
        <taxon>Fusobacteriia</taxon>
        <taxon>Fusobacteriales</taxon>
        <taxon>Leptotrichiaceae</taxon>
        <taxon>Oceanivirga</taxon>
    </lineage>
</organism>